<evidence type="ECO:0000313" key="1">
    <source>
        <dbReference type="EMBL" id="GAS98808.1"/>
    </source>
</evidence>
<comment type="caution">
    <text evidence="1">The sequence shown here is derived from an EMBL/GenBank/DDBJ whole genome shotgun (WGS) entry which is preliminary data.</text>
</comment>
<dbReference type="STRING" id="228230.RMCC_5773"/>
<dbReference type="AlphaFoldDB" id="A0A124E343"/>
<name>A0A124E343_MYCCR</name>
<evidence type="ECO:0000313" key="2">
    <source>
        <dbReference type="Proteomes" id="UP000069443"/>
    </source>
</evidence>
<protein>
    <submittedName>
        <fullName evidence="1">ABC transporter-like protein</fullName>
    </submittedName>
</protein>
<organism evidence="1 2">
    <name type="scientific">Mycolicibacterium canariasense</name>
    <name type="common">Mycobacterium canariasense</name>
    <dbReference type="NCBI Taxonomy" id="228230"/>
    <lineage>
        <taxon>Bacteria</taxon>
        <taxon>Bacillati</taxon>
        <taxon>Actinomycetota</taxon>
        <taxon>Actinomycetes</taxon>
        <taxon>Mycobacteriales</taxon>
        <taxon>Mycobacteriaceae</taxon>
        <taxon>Mycolicibacterium</taxon>
    </lineage>
</organism>
<proteinExistence type="predicted"/>
<dbReference type="Proteomes" id="UP000069443">
    <property type="component" value="Unassembled WGS sequence"/>
</dbReference>
<reference evidence="2" key="2">
    <citation type="submission" date="2016-02" db="EMBL/GenBank/DDBJ databases">
        <title>Draft genome sequence of five rapidly growing Mycobacterium species.</title>
        <authorList>
            <person name="Katahira K."/>
            <person name="Gotou Y."/>
            <person name="Iida K."/>
            <person name="Ogura Y."/>
            <person name="Hayashi T."/>
        </authorList>
    </citation>
    <scope>NUCLEOTIDE SEQUENCE [LARGE SCALE GENOMIC DNA]</scope>
    <source>
        <strain evidence="2">JCM15298</strain>
    </source>
</reference>
<sequence>MPKEVVQYPATDQVFSGTELSVHWSSHDDLVQLGLTRHVWGRIDPDADVSPVHADHSHCSSCAAAVEQNKIRRAEQEKSGVLSGMVGFTGSDAPPVGEFDDPATVFTEPMRRSEINQLIRVLRRARDQAFGKDE</sequence>
<keyword evidence="2" id="KW-1185">Reference proteome</keyword>
<dbReference type="EMBL" id="BCSY01000111">
    <property type="protein sequence ID" value="GAS98808.1"/>
    <property type="molecule type" value="Genomic_DNA"/>
</dbReference>
<gene>
    <name evidence="1" type="ORF">RMCC_5773</name>
</gene>
<reference evidence="2" key="1">
    <citation type="journal article" date="2016" name="Genome Announc.">
        <title>Draft Genome Sequences of Five Rapidly Growing Mycobacterium Species, M. thermoresistibile, M. fortuitum subsp. acetamidolyticum, M. canariasense, M. brisbanense, and M. novocastrense.</title>
        <authorList>
            <person name="Katahira K."/>
            <person name="Ogura Y."/>
            <person name="Gotoh Y."/>
            <person name="Hayashi T."/>
        </authorList>
    </citation>
    <scope>NUCLEOTIDE SEQUENCE [LARGE SCALE GENOMIC DNA]</scope>
    <source>
        <strain evidence="2">JCM15298</strain>
    </source>
</reference>
<accession>A0A124E343</accession>